<dbReference type="PANTHER" id="PTHR42791">
    <property type="entry name" value="GNAT FAMILY ACETYLTRANSFERASE"/>
    <property type="match status" value="1"/>
</dbReference>
<dbReference type="Gene3D" id="3.40.630.30">
    <property type="match status" value="1"/>
</dbReference>
<name>A0A9W7ZR85_9FUNG</name>
<dbReference type="Proteomes" id="UP001150569">
    <property type="component" value="Unassembled WGS sequence"/>
</dbReference>
<dbReference type="EMBL" id="JANBPT010000926">
    <property type="protein sequence ID" value="KAJ1911489.1"/>
    <property type="molecule type" value="Genomic_DNA"/>
</dbReference>
<feature type="region of interest" description="Disordered" evidence="1">
    <location>
        <begin position="491"/>
        <end position="585"/>
    </location>
</feature>
<feature type="region of interest" description="Disordered" evidence="1">
    <location>
        <begin position="368"/>
        <end position="397"/>
    </location>
</feature>
<evidence type="ECO:0000256" key="1">
    <source>
        <dbReference type="SAM" id="MobiDB-lite"/>
    </source>
</evidence>
<dbReference type="PANTHER" id="PTHR42791:SF1">
    <property type="entry name" value="N-ACETYLTRANSFERASE DOMAIN-CONTAINING PROTEIN"/>
    <property type="match status" value="1"/>
</dbReference>
<dbReference type="SUPFAM" id="SSF55729">
    <property type="entry name" value="Acyl-CoA N-acyltransferases (Nat)"/>
    <property type="match status" value="1"/>
</dbReference>
<dbReference type="AlphaFoldDB" id="A0A9W7ZR85"/>
<feature type="compositionally biased region" description="Low complexity" evidence="1">
    <location>
        <begin position="531"/>
        <end position="550"/>
    </location>
</feature>
<dbReference type="OrthoDB" id="5598386at2759"/>
<keyword evidence="3" id="KW-1185">Reference proteome</keyword>
<dbReference type="InterPro" id="IPR016181">
    <property type="entry name" value="Acyl_CoA_acyltransferase"/>
</dbReference>
<organism evidence="2 3">
    <name type="scientific">Tieghemiomyces parasiticus</name>
    <dbReference type="NCBI Taxonomy" id="78921"/>
    <lineage>
        <taxon>Eukaryota</taxon>
        <taxon>Fungi</taxon>
        <taxon>Fungi incertae sedis</taxon>
        <taxon>Zoopagomycota</taxon>
        <taxon>Kickxellomycotina</taxon>
        <taxon>Dimargaritomycetes</taxon>
        <taxon>Dimargaritales</taxon>
        <taxon>Dimargaritaceae</taxon>
        <taxon>Tieghemiomyces</taxon>
    </lineage>
</organism>
<sequence length="645" mass="70024">MPLAVSSVGSMAVGNLEAFAYRNFEVPQGPATVDRTVLPVYQGELLRAAETLHKHYLYDPVAQYLIDPVKDCEKRDSLHRRYFQIFTNLTHLRGSVHQVNDFGGVILWYPPTAVSRGTNALHLVRSGFLDVFRHIGLEGVRRLVHEYVPLSEQVKARAAGKAASLYYIFLMGVAPRQRDCDLFPPLLEHVLREADEAHLPCMAECTQEALLPVYFSFGFSLYEMHRLGKGATVETVTIWFLLREPYSTGTAHPTTYPEALDSYMGAIESPTDYASVHRQSPATVIGGSEYRLRGQNHSSLPPMARDKRLSAIVHDEDGEGYGGRPRSSDQCATLPRHSDAAGGSPGTPRVKKRRSLFGLNTLKIWASSSRSAATTGTGPQVSRLNRHVGAGTSGGGSSWRDSAHRFFSLGATESNIPTVTRPIEYKAANGPIPPASSASTALPALSINRAVKVANLTVTTPGYDARGAWAERSADSLAHYRCPTIAANALDKGTTPYRAPNHQGTHSPSPRQSPAHTRSSSPHNPGLHNHSSPLGLETLSPTLLTPLKPTIPRHDASASSVRRSQPTTPTYSATPPQPSPLSQTHHFQEEAELLTPTSLGRRSLDCSGSPPTLAPLTSLGFGDGNRLEEAMGSKSAYQFVSTYFD</sequence>
<protein>
    <submittedName>
        <fullName evidence="2">Uncharacterized protein</fullName>
    </submittedName>
</protein>
<comment type="caution">
    <text evidence="2">The sequence shown here is derived from an EMBL/GenBank/DDBJ whole genome shotgun (WGS) entry which is preliminary data.</text>
</comment>
<gene>
    <name evidence="2" type="ORF">IWQ60_010108</name>
</gene>
<evidence type="ECO:0000313" key="2">
    <source>
        <dbReference type="EMBL" id="KAJ1911489.1"/>
    </source>
</evidence>
<reference evidence="2" key="1">
    <citation type="submission" date="2022-07" db="EMBL/GenBank/DDBJ databases">
        <title>Phylogenomic reconstructions and comparative analyses of Kickxellomycotina fungi.</title>
        <authorList>
            <person name="Reynolds N.K."/>
            <person name="Stajich J.E."/>
            <person name="Barry K."/>
            <person name="Grigoriev I.V."/>
            <person name="Crous P."/>
            <person name="Smith M.E."/>
        </authorList>
    </citation>
    <scope>NUCLEOTIDE SEQUENCE</scope>
    <source>
        <strain evidence="2">RSA 861</strain>
    </source>
</reference>
<feature type="compositionally biased region" description="Polar residues" evidence="1">
    <location>
        <begin position="557"/>
        <end position="585"/>
    </location>
</feature>
<accession>A0A9W7ZR85</accession>
<feature type="compositionally biased region" description="Low complexity" evidence="1">
    <location>
        <begin position="368"/>
        <end position="378"/>
    </location>
</feature>
<feature type="region of interest" description="Disordered" evidence="1">
    <location>
        <begin position="315"/>
        <end position="353"/>
    </location>
</feature>
<proteinExistence type="predicted"/>
<evidence type="ECO:0000313" key="3">
    <source>
        <dbReference type="Proteomes" id="UP001150569"/>
    </source>
</evidence>
<dbReference type="InterPro" id="IPR052523">
    <property type="entry name" value="Trichothecene_AcTrans"/>
</dbReference>
<feature type="compositionally biased region" description="Polar residues" evidence="1">
    <location>
        <begin position="502"/>
        <end position="523"/>
    </location>
</feature>